<name>A0A918UAX6_9NEIS</name>
<proteinExistence type="predicted"/>
<sequence>MRFVNWPQWLIVFTLVLPGLARADNEQDMARNALRAGEVLPLEQVLKKVRGEFSGEVLEVELERKGPYWVYEIKLLQDNGQLRKLRYNARTATLLNARSPDDERRRHGERSQRRHGS</sequence>
<gene>
    <name evidence="3" type="ORF">GCM10011289_23690</name>
</gene>
<feature type="compositionally biased region" description="Basic and acidic residues" evidence="1">
    <location>
        <begin position="99"/>
        <end position="111"/>
    </location>
</feature>
<evidence type="ECO:0000313" key="3">
    <source>
        <dbReference type="EMBL" id="GGY19399.1"/>
    </source>
</evidence>
<organism evidence="3 4">
    <name type="scientific">Paludibacterium paludis</name>
    <dbReference type="NCBI Taxonomy" id="1225769"/>
    <lineage>
        <taxon>Bacteria</taxon>
        <taxon>Pseudomonadati</taxon>
        <taxon>Pseudomonadota</taxon>
        <taxon>Betaproteobacteria</taxon>
        <taxon>Neisseriales</taxon>
        <taxon>Chromobacteriaceae</taxon>
        <taxon>Paludibacterium</taxon>
    </lineage>
</organism>
<dbReference type="InterPro" id="IPR025711">
    <property type="entry name" value="PepSY"/>
</dbReference>
<accession>A0A918UAX6</accession>
<feature type="region of interest" description="Disordered" evidence="1">
    <location>
        <begin position="96"/>
        <end position="117"/>
    </location>
</feature>
<comment type="caution">
    <text evidence="3">The sequence shown here is derived from an EMBL/GenBank/DDBJ whole genome shotgun (WGS) entry which is preliminary data.</text>
</comment>
<dbReference type="Pfam" id="PF03413">
    <property type="entry name" value="PepSY"/>
    <property type="match status" value="1"/>
</dbReference>
<dbReference type="Gene3D" id="3.10.450.40">
    <property type="match status" value="1"/>
</dbReference>
<evidence type="ECO:0000259" key="2">
    <source>
        <dbReference type="Pfam" id="PF03413"/>
    </source>
</evidence>
<dbReference type="EMBL" id="BMYX01000013">
    <property type="protein sequence ID" value="GGY19399.1"/>
    <property type="molecule type" value="Genomic_DNA"/>
</dbReference>
<dbReference type="RefSeq" id="WP_189534550.1">
    <property type="nucleotide sequence ID" value="NZ_BMYX01000013.1"/>
</dbReference>
<evidence type="ECO:0000256" key="1">
    <source>
        <dbReference type="SAM" id="MobiDB-lite"/>
    </source>
</evidence>
<reference evidence="3" key="1">
    <citation type="journal article" date="2014" name="Int. J. Syst. Evol. Microbiol.">
        <title>Complete genome sequence of Corynebacterium casei LMG S-19264T (=DSM 44701T), isolated from a smear-ripened cheese.</title>
        <authorList>
            <consortium name="US DOE Joint Genome Institute (JGI-PGF)"/>
            <person name="Walter F."/>
            <person name="Albersmeier A."/>
            <person name="Kalinowski J."/>
            <person name="Ruckert C."/>
        </authorList>
    </citation>
    <scope>NUCLEOTIDE SEQUENCE</scope>
    <source>
        <strain evidence="3">KCTC 32182</strain>
    </source>
</reference>
<dbReference type="Proteomes" id="UP000645257">
    <property type="component" value="Unassembled WGS sequence"/>
</dbReference>
<feature type="domain" description="PepSY" evidence="2">
    <location>
        <begin position="40"/>
        <end position="96"/>
    </location>
</feature>
<evidence type="ECO:0000313" key="4">
    <source>
        <dbReference type="Proteomes" id="UP000645257"/>
    </source>
</evidence>
<dbReference type="AlphaFoldDB" id="A0A918UAX6"/>
<keyword evidence="4" id="KW-1185">Reference proteome</keyword>
<protein>
    <recommendedName>
        <fullName evidence="2">PepSY domain-containing protein</fullName>
    </recommendedName>
</protein>
<reference evidence="3" key="2">
    <citation type="submission" date="2020-09" db="EMBL/GenBank/DDBJ databases">
        <authorList>
            <person name="Sun Q."/>
            <person name="Kim S."/>
        </authorList>
    </citation>
    <scope>NUCLEOTIDE SEQUENCE</scope>
    <source>
        <strain evidence="3">KCTC 32182</strain>
    </source>
</reference>